<protein>
    <submittedName>
        <fullName evidence="3">Uncharacterized protein</fullName>
    </submittedName>
</protein>
<evidence type="ECO:0000256" key="2">
    <source>
        <dbReference type="SAM" id="Phobius"/>
    </source>
</evidence>
<keyword evidence="2" id="KW-0812">Transmembrane</keyword>
<dbReference type="Proteomes" id="UP001604336">
    <property type="component" value="Unassembled WGS sequence"/>
</dbReference>
<accession>A0ABD1SBL7</accession>
<gene>
    <name evidence="3" type="ORF">Adt_23710</name>
</gene>
<proteinExistence type="predicted"/>
<dbReference type="EMBL" id="JBFOLK010000007">
    <property type="protein sequence ID" value="KAL2498160.1"/>
    <property type="molecule type" value="Genomic_DNA"/>
</dbReference>
<keyword evidence="2" id="KW-0472">Membrane</keyword>
<feature type="transmembrane region" description="Helical" evidence="2">
    <location>
        <begin position="53"/>
        <end position="72"/>
    </location>
</feature>
<dbReference type="AlphaFoldDB" id="A0ABD1SBL7"/>
<feature type="region of interest" description="Disordered" evidence="1">
    <location>
        <begin position="19"/>
        <end position="46"/>
    </location>
</feature>
<name>A0ABD1SBL7_9LAMI</name>
<dbReference type="PANTHER" id="PTHR34741">
    <property type="entry name" value="IMAP FAMILY MEMBER 1, PUTATIVE-RELATED"/>
    <property type="match status" value="1"/>
</dbReference>
<keyword evidence="4" id="KW-1185">Reference proteome</keyword>
<reference evidence="4" key="1">
    <citation type="submission" date="2024-07" db="EMBL/GenBank/DDBJ databases">
        <title>Two chromosome-level genome assemblies of Korean endemic species Abeliophyllum distichum and Forsythia ovata (Oleaceae).</title>
        <authorList>
            <person name="Jang H."/>
        </authorList>
    </citation>
    <scope>NUCLEOTIDE SEQUENCE [LARGE SCALE GENOMIC DNA]</scope>
</reference>
<feature type="compositionally biased region" description="Pro residues" evidence="1">
    <location>
        <begin position="21"/>
        <end position="31"/>
    </location>
</feature>
<comment type="caution">
    <text evidence="3">The sequence shown here is derived from an EMBL/GenBank/DDBJ whole genome shotgun (WGS) entry which is preliminary data.</text>
</comment>
<evidence type="ECO:0000313" key="4">
    <source>
        <dbReference type="Proteomes" id="UP001604336"/>
    </source>
</evidence>
<sequence length="116" mass="12535">MEVANKCIQCVKTILRKPFPFLDPPPPPPTPKLAASEDGTPTPSPPQAQLLDLSIPLISYCLASATSIALLFGQIHGETLPLSMHFLCLALVISFSSVMITKFISPSSLTLQRCWS</sequence>
<organism evidence="3 4">
    <name type="scientific">Abeliophyllum distichum</name>
    <dbReference type="NCBI Taxonomy" id="126358"/>
    <lineage>
        <taxon>Eukaryota</taxon>
        <taxon>Viridiplantae</taxon>
        <taxon>Streptophyta</taxon>
        <taxon>Embryophyta</taxon>
        <taxon>Tracheophyta</taxon>
        <taxon>Spermatophyta</taxon>
        <taxon>Magnoliopsida</taxon>
        <taxon>eudicotyledons</taxon>
        <taxon>Gunneridae</taxon>
        <taxon>Pentapetalae</taxon>
        <taxon>asterids</taxon>
        <taxon>lamiids</taxon>
        <taxon>Lamiales</taxon>
        <taxon>Oleaceae</taxon>
        <taxon>Forsythieae</taxon>
        <taxon>Abeliophyllum</taxon>
    </lineage>
</organism>
<feature type="transmembrane region" description="Helical" evidence="2">
    <location>
        <begin position="84"/>
        <end position="104"/>
    </location>
</feature>
<evidence type="ECO:0000256" key="1">
    <source>
        <dbReference type="SAM" id="MobiDB-lite"/>
    </source>
</evidence>
<dbReference type="PANTHER" id="PTHR34741:SF2">
    <property type="entry name" value="VESICLE TRANSPORT PROTEIN"/>
    <property type="match status" value="1"/>
</dbReference>
<keyword evidence="2" id="KW-1133">Transmembrane helix</keyword>
<evidence type="ECO:0000313" key="3">
    <source>
        <dbReference type="EMBL" id="KAL2498160.1"/>
    </source>
</evidence>